<comment type="caution">
    <text evidence="1">The sequence shown here is derived from an EMBL/GenBank/DDBJ whole genome shotgun (WGS) entry which is preliminary data.</text>
</comment>
<accession>A0A1Q8QD51</accession>
<evidence type="ECO:0000313" key="2">
    <source>
        <dbReference type="Proteomes" id="UP000186102"/>
    </source>
</evidence>
<dbReference type="AlphaFoldDB" id="A0A1Q8QD51"/>
<evidence type="ECO:0000313" key="1">
    <source>
        <dbReference type="EMBL" id="OLN25259.1"/>
    </source>
</evidence>
<protein>
    <submittedName>
        <fullName evidence="1">Uncharacterized protein</fullName>
    </submittedName>
</protein>
<keyword evidence="2" id="KW-1185">Reference proteome</keyword>
<sequence>MGKGLMGSAVDKESTCGHVGLDKFVYFEGNQFLVVLVVSIRRLVIHHYLL</sequence>
<dbReference type="Proteomes" id="UP000186102">
    <property type="component" value="Unassembled WGS sequence"/>
</dbReference>
<gene>
    <name evidence="1" type="ORF">DSOL_5354</name>
</gene>
<name>A0A1Q8QD51_9FIRM</name>
<organism evidence="1 2">
    <name type="scientific">Desulfosporosinus metallidurans</name>
    <dbReference type="NCBI Taxonomy" id="1888891"/>
    <lineage>
        <taxon>Bacteria</taxon>
        <taxon>Bacillati</taxon>
        <taxon>Bacillota</taxon>
        <taxon>Clostridia</taxon>
        <taxon>Eubacteriales</taxon>
        <taxon>Desulfitobacteriaceae</taxon>
        <taxon>Desulfosporosinus</taxon>
    </lineage>
</organism>
<reference evidence="1 2" key="1">
    <citation type="submission" date="2016-09" db="EMBL/GenBank/DDBJ databases">
        <title>Complete genome of Desulfosporosinus sp. OL.</title>
        <authorList>
            <person name="Mardanov A."/>
            <person name="Beletsky A."/>
            <person name="Panova A."/>
            <person name="Karnachuk O."/>
            <person name="Ravin N."/>
        </authorList>
    </citation>
    <scope>NUCLEOTIDE SEQUENCE [LARGE SCALE GENOMIC DNA]</scope>
    <source>
        <strain evidence="1 2">OL</strain>
    </source>
</reference>
<proteinExistence type="predicted"/>
<dbReference type="EMBL" id="MLBF01000126">
    <property type="protein sequence ID" value="OLN25259.1"/>
    <property type="molecule type" value="Genomic_DNA"/>
</dbReference>